<accession>A0A4U8Q290</accession>
<evidence type="ECO:0000256" key="4">
    <source>
        <dbReference type="ARBA" id="ARBA00022833"/>
    </source>
</evidence>
<evidence type="ECO:0000256" key="1">
    <source>
        <dbReference type="ARBA" id="ARBA00001947"/>
    </source>
</evidence>
<dbReference type="SUPFAM" id="SSF50129">
    <property type="entry name" value="GroES-like"/>
    <property type="match status" value="1"/>
</dbReference>
<keyword evidence="6" id="KW-0520">NAD</keyword>
<dbReference type="EMBL" id="QGQD01000086">
    <property type="protein sequence ID" value="TLC98736.1"/>
    <property type="molecule type" value="Genomic_DNA"/>
</dbReference>
<evidence type="ECO:0000256" key="3">
    <source>
        <dbReference type="ARBA" id="ARBA00022723"/>
    </source>
</evidence>
<dbReference type="InterPro" id="IPR002328">
    <property type="entry name" value="ADH_Zn_CS"/>
</dbReference>
<dbReference type="SUPFAM" id="SSF51735">
    <property type="entry name" value="NAD(P)-binding Rossmann-fold domains"/>
    <property type="match status" value="1"/>
</dbReference>
<dbReference type="PANTHER" id="PTHR43161">
    <property type="entry name" value="SORBITOL DEHYDROGENASE"/>
    <property type="match status" value="1"/>
</dbReference>
<feature type="domain" description="Enoyl reductase (ER)" evidence="8">
    <location>
        <begin position="18"/>
        <end position="351"/>
    </location>
</feature>
<organism evidence="9 10">
    <name type="scientific">Robinsoniella peoriensis</name>
    <dbReference type="NCBI Taxonomy" id="180332"/>
    <lineage>
        <taxon>Bacteria</taxon>
        <taxon>Bacillati</taxon>
        <taxon>Bacillota</taxon>
        <taxon>Clostridia</taxon>
        <taxon>Lachnospirales</taxon>
        <taxon>Lachnospiraceae</taxon>
        <taxon>Robinsoniella</taxon>
    </lineage>
</organism>
<comment type="similarity">
    <text evidence="2 7">Belongs to the zinc-containing alcohol dehydrogenase family.</text>
</comment>
<name>A0A4U8Q290_9FIRM</name>
<dbReference type="PANTHER" id="PTHR43161:SF9">
    <property type="entry name" value="SORBITOL DEHYDROGENASE"/>
    <property type="match status" value="1"/>
</dbReference>
<evidence type="ECO:0000256" key="5">
    <source>
        <dbReference type="ARBA" id="ARBA00023002"/>
    </source>
</evidence>
<evidence type="ECO:0000313" key="9">
    <source>
        <dbReference type="EMBL" id="TLC98736.1"/>
    </source>
</evidence>
<sequence length="354" mass="38545">MEQMEQMEKRMKAAYMDGTFQIIYRDIEKPEPEENEVLVRIEYVGICGSDVHFYENGRIGDFVVDGPFILGHEAAGIVVETGSKVTDLKKGDRVALEPGITCGKCEFCKTGRYNLCPDVKFFATPPYHGVLTEYVAHPSDMCFKLPEKVSTKEGALVEPLAVGLHAAAQGEVELGDSVVILGGGCIGLVTLLACKARGAANVIVVDMLQKRLEYAKKLGANHTVNAKEMNVEKELERLLDGKGADVVIETAGAVKTIQQTPEMAKRGGTIVLVGMAPQDVIAYDFAKIMAKELNIKSVYRYRNLYPVAIAAIADGKIDVGQIATHEFDFNNVKLAFDTVIDNAQDVVKGVIKVS</sequence>
<dbReference type="GO" id="GO:0008270">
    <property type="term" value="F:zinc ion binding"/>
    <property type="evidence" value="ECO:0007669"/>
    <property type="project" value="InterPro"/>
</dbReference>
<dbReference type="Pfam" id="PF00107">
    <property type="entry name" value="ADH_zinc_N"/>
    <property type="match status" value="1"/>
</dbReference>
<dbReference type="InterPro" id="IPR013149">
    <property type="entry name" value="ADH-like_C"/>
</dbReference>
<dbReference type="Gene3D" id="3.90.180.10">
    <property type="entry name" value="Medium-chain alcohol dehydrogenases, catalytic domain"/>
    <property type="match status" value="1"/>
</dbReference>
<dbReference type="PROSITE" id="PS00059">
    <property type="entry name" value="ADH_ZINC"/>
    <property type="match status" value="1"/>
</dbReference>
<dbReference type="CDD" id="cd05285">
    <property type="entry name" value="sorbitol_DH"/>
    <property type="match status" value="1"/>
</dbReference>
<dbReference type="STRING" id="180332.GCA_000797495_00462"/>
<dbReference type="Gene3D" id="3.40.50.720">
    <property type="entry name" value="NAD(P)-binding Rossmann-like Domain"/>
    <property type="match status" value="1"/>
</dbReference>
<protein>
    <submittedName>
        <fullName evidence="9">Sorbitol dehydrogenase</fullName>
        <ecNumber evidence="9">1.1.1.14</ecNumber>
    </submittedName>
</protein>
<dbReference type="EC" id="1.1.1.14" evidence="9"/>
<keyword evidence="5 9" id="KW-0560">Oxidoreductase</keyword>
<keyword evidence="10" id="KW-1185">Reference proteome</keyword>
<dbReference type="Pfam" id="PF08240">
    <property type="entry name" value="ADH_N"/>
    <property type="match status" value="1"/>
</dbReference>
<evidence type="ECO:0000259" key="8">
    <source>
        <dbReference type="SMART" id="SM00829"/>
    </source>
</evidence>
<reference evidence="9 10" key="1">
    <citation type="journal article" date="2019" name="Anaerobe">
        <title>Detection of Robinsoniella peoriensis in multiple bone samples of a trauma patient.</title>
        <authorList>
            <person name="Schrottner P."/>
            <person name="Hartwich K."/>
            <person name="Bunk B."/>
            <person name="Schober I."/>
            <person name="Helbig S."/>
            <person name="Rudolph W.W."/>
            <person name="Gunzer F."/>
        </authorList>
    </citation>
    <scope>NUCLEOTIDE SEQUENCE [LARGE SCALE GENOMIC DNA]</scope>
    <source>
        <strain evidence="9 10">DSM 106044</strain>
    </source>
</reference>
<comment type="caution">
    <text evidence="9">The sequence shown here is derived from an EMBL/GenBank/DDBJ whole genome shotgun (WGS) entry which is preliminary data.</text>
</comment>
<proteinExistence type="inferred from homology"/>
<dbReference type="SMART" id="SM00829">
    <property type="entry name" value="PKS_ER"/>
    <property type="match status" value="1"/>
</dbReference>
<dbReference type="GO" id="GO:0003939">
    <property type="term" value="F:L-iditol 2-dehydrogenase (NAD+) activity"/>
    <property type="evidence" value="ECO:0007669"/>
    <property type="project" value="UniProtKB-EC"/>
</dbReference>
<evidence type="ECO:0000256" key="6">
    <source>
        <dbReference type="ARBA" id="ARBA00023027"/>
    </source>
</evidence>
<comment type="cofactor">
    <cofactor evidence="1 7">
        <name>Zn(2+)</name>
        <dbReference type="ChEBI" id="CHEBI:29105"/>
    </cofactor>
</comment>
<dbReference type="Proteomes" id="UP000306509">
    <property type="component" value="Unassembled WGS sequence"/>
</dbReference>
<evidence type="ECO:0000256" key="7">
    <source>
        <dbReference type="RuleBase" id="RU361277"/>
    </source>
</evidence>
<keyword evidence="4 7" id="KW-0862">Zinc</keyword>
<dbReference type="RefSeq" id="WP_243133090.1">
    <property type="nucleotide sequence ID" value="NZ_QGQD01000086.1"/>
</dbReference>
<dbReference type="AlphaFoldDB" id="A0A4U8Q290"/>
<dbReference type="InterPro" id="IPR013154">
    <property type="entry name" value="ADH-like_N"/>
</dbReference>
<gene>
    <name evidence="9" type="primary">gutB_6</name>
    <name evidence="9" type="ORF">DSM106044_04487</name>
</gene>
<dbReference type="InterPro" id="IPR011032">
    <property type="entry name" value="GroES-like_sf"/>
</dbReference>
<keyword evidence="3 7" id="KW-0479">Metal-binding</keyword>
<evidence type="ECO:0000313" key="10">
    <source>
        <dbReference type="Proteomes" id="UP000306509"/>
    </source>
</evidence>
<dbReference type="InterPro" id="IPR045306">
    <property type="entry name" value="SDH-like"/>
</dbReference>
<dbReference type="InterPro" id="IPR020843">
    <property type="entry name" value="ER"/>
</dbReference>
<dbReference type="InterPro" id="IPR036291">
    <property type="entry name" value="NAD(P)-bd_dom_sf"/>
</dbReference>
<evidence type="ECO:0000256" key="2">
    <source>
        <dbReference type="ARBA" id="ARBA00008072"/>
    </source>
</evidence>
<dbReference type="FunFam" id="3.40.50.720:FF:000068">
    <property type="entry name" value="Sorbitol dehydrogenase"/>
    <property type="match status" value="1"/>
</dbReference>